<proteinExistence type="predicted"/>
<evidence type="ECO:0000313" key="1">
    <source>
        <dbReference type="EMBL" id="QDE70870.1"/>
    </source>
</evidence>
<name>A0AAE6KV55_MYXXA</name>
<organism evidence="1 2">
    <name type="scientific">Myxococcus xanthus</name>
    <dbReference type="NCBI Taxonomy" id="34"/>
    <lineage>
        <taxon>Bacteria</taxon>
        <taxon>Pseudomonadati</taxon>
        <taxon>Myxococcota</taxon>
        <taxon>Myxococcia</taxon>
        <taxon>Myxococcales</taxon>
        <taxon>Cystobacterineae</taxon>
        <taxon>Myxococcaceae</taxon>
        <taxon>Myxococcus</taxon>
    </lineage>
</organism>
<evidence type="ECO:0000313" key="2">
    <source>
        <dbReference type="Proteomes" id="UP000320179"/>
    </source>
</evidence>
<sequence>MLAAASPRPPAPLHHAPGRETLRGFAILLVRFFHRRLLRILPACFVGLTVYALVPGAHEQSTLAPLWRFLAFTMNLSLEGRTFSHAVQVRPT</sequence>
<accession>A0AAE6KV55</accession>
<gene>
    <name evidence="1" type="ORF">BHS09_30005</name>
</gene>
<dbReference type="EMBL" id="CP017174">
    <property type="protein sequence ID" value="QDE70870.1"/>
    <property type="molecule type" value="Genomic_DNA"/>
</dbReference>
<dbReference type="AlphaFoldDB" id="A0AAE6KV55"/>
<dbReference type="Proteomes" id="UP000320179">
    <property type="component" value="Chromosome"/>
</dbReference>
<protein>
    <submittedName>
        <fullName evidence="1">Uncharacterized protein</fullName>
    </submittedName>
</protein>
<reference evidence="1 2" key="1">
    <citation type="journal article" date="2019" name="Science">
        <title>Social genes are selection hotspots in kin groups of a soil microbe.</title>
        <authorList>
            <person name="Wielgoss S."/>
            <person name="Wolfensberger R."/>
            <person name="Sun L."/>
            <person name="Fiegna F."/>
            <person name="Velicer G.J."/>
        </authorList>
    </citation>
    <scope>NUCLEOTIDE SEQUENCE [LARGE SCALE GENOMIC DNA]</scope>
    <source>
        <strain evidence="1 2">MC3.5.9c15</strain>
    </source>
</reference>